<dbReference type="KEGG" id="pstg:E8M01_32095"/>
<dbReference type="GO" id="GO:0008168">
    <property type="term" value="F:methyltransferase activity"/>
    <property type="evidence" value="ECO:0007669"/>
    <property type="project" value="UniProtKB-KW"/>
</dbReference>
<sequence>MAVAPPTDNEQTRLWNGRAGQAWVEAQEVINRMFRPIEELLVEAVSAGPGGRVLDVGCGTGSITLAVARLAGAKGGCVGIDISEPMIAAARASAERDGTPARFIIADAQTHAFEPASFDMIISRFGVMFFDDPVRAFANLRRAARADAELSFVAWRGAEDNPFMTTAERAAAPLLPDMPARRPGAPGQFAFADQGRVRQILEDSGWAGIEIRPIDMACTLPETELAGYLTRFGPLGQILPELAAETRAGVVDTVRAAFDPYVHGAEVRYTAACWLVRARAPAVPDRTARG</sequence>
<gene>
    <name evidence="2" type="ORF">E8M01_32095</name>
</gene>
<evidence type="ECO:0000259" key="1">
    <source>
        <dbReference type="Pfam" id="PF13649"/>
    </source>
</evidence>
<dbReference type="Gene3D" id="3.40.50.150">
    <property type="entry name" value="Vaccinia Virus protein VP39"/>
    <property type="match status" value="1"/>
</dbReference>
<dbReference type="Pfam" id="PF13649">
    <property type="entry name" value="Methyltransf_25"/>
    <property type="match status" value="1"/>
</dbReference>
<dbReference type="Proteomes" id="UP000298781">
    <property type="component" value="Chromosome"/>
</dbReference>
<dbReference type="InterPro" id="IPR041698">
    <property type="entry name" value="Methyltransf_25"/>
</dbReference>
<proteinExistence type="predicted"/>
<accession>A0A4D7BL53</accession>
<dbReference type="SUPFAM" id="SSF53335">
    <property type="entry name" value="S-adenosyl-L-methionine-dependent methyltransferases"/>
    <property type="match status" value="1"/>
</dbReference>
<dbReference type="RefSeq" id="WP_136963881.1">
    <property type="nucleotide sequence ID" value="NZ_CP039690.1"/>
</dbReference>
<dbReference type="EMBL" id="CP039690">
    <property type="protein sequence ID" value="QCI68462.1"/>
    <property type="molecule type" value="Genomic_DNA"/>
</dbReference>
<dbReference type="PANTHER" id="PTHR43591">
    <property type="entry name" value="METHYLTRANSFERASE"/>
    <property type="match status" value="1"/>
</dbReference>
<keyword evidence="3" id="KW-1185">Reference proteome</keyword>
<keyword evidence="2" id="KW-0489">Methyltransferase</keyword>
<protein>
    <submittedName>
        <fullName evidence="2">Methyltransferase domain-containing protein</fullName>
    </submittedName>
</protein>
<name>A0A4D7BL53_9HYPH</name>
<reference evidence="2 3" key="1">
    <citation type="submission" date="2019-04" db="EMBL/GenBank/DDBJ databases">
        <title>Phreatobacter aquaticus sp. nov.</title>
        <authorList>
            <person name="Choi A."/>
        </authorList>
    </citation>
    <scope>NUCLEOTIDE SEQUENCE [LARGE SCALE GENOMIC DNA]</scope>
    <source>
        <strain evidence="2 3">KCTC 52518</strain>
    </source>
</reference>
<dbReference type="GO" id="GO:0032259">
    <property type="term" value="P:methylation"/>
    <property type="evidence" value="ECO:0007669"/>
    <property type="project" value="UniProtKB-KW"/>
</dbReference>
<evidence type="ECO:0000313" key="3">
    <source>
        <dbReference type="Proteomes" id="UP000298781"/>
    </source>
</evidence>
<dbReference type="InterPro" id="IPR029063">
    <property type="entry name" value="SAM-dependent_MTases_sf"/>
</dbReference>
<dbReference type="PANTHER" id="PTHR43591:SF24">
    <property type="entry name" value="2-METHOXY-6-POLYPRENYL-1,4-BENZOQUINOL METHYLASE, MITOCHONDRIAL"/>
    <property type="match status" value="1"/>
</dbReference>
<organism evidence="2 3">
    <name type="scientific">Phreatobacter stygius</name>
    <dbReference type="NCBI Taxonomy" id="1940610"/>
    <lineage>
        <taxon>Bacteria</taxon>
        <taxon>Pseudomonadati</taxon>
        <taxon>Pseudomonadota</taxon>
        <taxon>Alphaproteobacteria</taxon>
        <taxon>Hyphomicrobiales</taxon>
        <taxon>Phreatobacteraceae</taxon>
        <taxon>Phreatobacter</taxon>
    </lineage>
</organism>
<evidence type="ECO:0000313" key="2">
    <source>
        <dbReference type="EMBL" id="QCI68462.1"/>
    </source>
</evidence>
<feature type="domain" description="Methyltransferase" evidence="1">
    <location>
        <begin position="53"/>
        <end position="145"/>
    </location>
</feature>
<dbReference type="AlphaFoldDB" id="A0A4D7BL53"/>
<dbReference type="OrthoDB" id="9777638at2"/>
<keyword evidence="2" id="KW-0808">Transferase</keyword>
<dbReference type="CDD" id="cd02440">
    <property type="entry name" value="AdoMet_MTases"/>
    <property type="match status" value="1"/>
</dbReference>